<feature type="signal peptide" evidence="1">
    <location>
        <begin position="1"/>
        <end position="28"/>
    </location>
</feature>
<dbReference type="InterPro" id="IPR014895">
    <property type="entry name" value="Alginate_lyase_2"/>
</dbReference>
<feature type="chain" id="PRO_5045082638" evidence="1">
    <location>
        <begin position="29"/>
        <end position="327"/>
    </location>
</feature>
<keyword evidence="4" id="KW-1185">Reference proteome</keyword>
<keyword evidence="1" id="KW-0732">Signal</keyword>
<dbReference type="Pfam" id="PF08787">
    <property type="entry name" value="Alginate_lyase2"/>
    <property type="match status" value="1"/>
</dbReference>
<evidence type="ECO:0000256" key="1">
    <source>
        <dbReference type="SAM" id="SignalP"/>
    </source>
</evidence>
<dbReference type="Proteomes" id="UP001157353">
    <property type="component" value="Unassembled WGS sequence"/>
</dbReference>
<protein>
    <submittedName>
        <fullName evidence="3">Alginate lyase</fullName>
    </submittedName>
</protein>
<name>A0ABQ6E4C3_9GAMM</name>
<evidence type="ECO:0000313" key="4">
    <source>
        <dbReference type="Proteomes" id="UP001157353"/>
    </source>
</evidence>
<sequence length="327" mass="36075">MSTKKTTRTGLKLTALACSLALFGCANTAQETTKTESAIVANNAQATAGSPATKFDLLGWTISVPVDSDGNGKSDQIKEKELAAGYSDDDFFYLAEDGGMVFKAPIKGAKTSKNTTYTRSELREMMRRGNTQYKTKGVGGNNWVFSTSPQENQEAAGGVDGNLEATLKVDHVTTTGVNWQVGRVIVGQIHANNDEPIRLYYRKLPNHQKGSIYFAHEPREGKEIWVDMIGNSLPNYWNQDATPAEPEDGIELGEKFSYRINVTGNTLGVTLMRPGKEDIIKEVDMSDSKFDEAGQYMYFKAGVYNQNKTGEPNDYVQATFYDLEVKH</sequence>
<reference evidence="4" key="1">
    <citation type="journal article" date="2019" name="Int. J. Syst. Evol. Microbiol.">
        <title>The Global Catalogue of Microorganisms (GCM) 10K type strain sequencing project: providing services to taxonomists for standard genome sequencing and annotation.</title>
        <authorList>
            <consortium name="The Broad Institute Genomics Platform"/>
            <consortium name="The Broad Institute Genome Sequencing Center for Infectious Disease"/>
            <person name="Wu L."/>
            <person name="Ma J."/>
        </authorList>
    </citation>
    <scope>NUCLEOTIDE SEQUENCE [LARGE SCALE GENOMIC DNA]</scope>
    <source>
        <strain evidence="4">NBRC 103166</strain>
    </source>
</reference>
<comment type="caution">
    <text evidence="3">The sequence shown here is derived from an EMBL/GenBank/DDBJ whole genome shotgun (WGS) entry which is preliminary data.</text>
</comment>
<dbReference type="SUPFAM" id="SSF49899">
    <property type="entry name" value="Concanavalin A-like lectins/glucanases"/>
    <property type="match status" value="1"/>
</dbReference>
<dbReference type="PROSITE" id="PS51257">
    <property type="entry name" value="PROKAR_LIPOPROTEIN"/>
    <property type="match status" value="1"/>
</dbReference>
<evidence type="ECO:0000313" key="3">
    <source>
        <dbReference type="EMBL" id="GLS92023.1"/>
    </source>
</evidence>
<dbReference type="InterPro" id="IPR013320">
    <property type="entry name" value="ConA-like_dom_sf"/>
</dbReference>
<dbReference type="GO" id="GO:0016829">
    <property type="term" value="F:lyase activity"/>
    <property type="evidence" value="ECO:0007669"/>
    <property type="project" value="UniProtKB-KW"/>
</dbReference>
<organism evidence="3 4">
    <name type="scientific">Psychromonas marina</name>
    <dbReference type="NCBI Taxonomy" id="88364"/>
    <lineage>
        <taxon>Bacteria</taxon>
        <taxon>Pseudomonadati</taxon>
        <taxon>Pseudomonadota</taxon>
        <taxon>Gammaproteobacteria</taxon>
        <taxon>Alteromonadales</taxon>
        <taxon>Psychromonadaceae</taxon>
        <taxon>Psychromonas</taxon>
    </lineage>
</organism>
<proteinExistence type="predicted"/>
<feature type="domain" description="Alginate lyase 2" evidence="2">
    <location>
        <begin position="55"/>
        <end position="327"/>
    </location>
</feature>
<accession>A0ABQ6E4C3</accession>
<keyword evidence="3" id="KW-0456">Lyase</keyword>
<dbReference type="EMBL" id="BSPQ01000016">
    <property type="protein sequence ID" value="GLS92023.1"/>
    <property type="molecule type" value="Genomic_DNA"/>
</dbReference>
<evidence type="ECO:0000259" key="2">
    <source>
        <dbReference type="Pfam" id="PF08787"/>
    </source>
</evidence>
<dbReference type="Gene3D" id="2.60.120.200">
    <property type="match status" value="1"/>
</dbReference>
<gene>
    <name evidence="3" type="ORF">GCM10007916_30930</name>
</gene>
<dbReference type="RefSeq" id="WP_284205113.1">
    <property type="nucleotide sequence ID" value="NZ_BSPQ01000016.1"/>
</dbReference>